<dbReference type="AlphaFoldDB" id="A0A2D2DRN9"/>
<name>A0A2D2DRN9_9BURK</name>
<dbReference type="SUPFAM" id="SSF49354">
    <property type="entry name" value="PapD-like"/>
    <property type="match status" value="1"/>
</dbReference>
<gene>
    <name evidence="1" type="ORF">CR152_26425</name>
</gene>
<dbReference type="Gene3D" id="2.60.40.10">
    <property type="entry name" value="Immunoglobulins"/>
    <property type="match status" value="1"/>
</dbReference>
<reference evidence="1" key="1">
    <citation type="submission" date="2017-10" db="EMBL/GenBank/DDBJ databases">
        <title>Massilia psychrophilum sp. nov., a novel purple-pigmented bacterium isolated from Tianshan glacier, Xinjiang Municipality, China.</title>
        <authorList>
            <person name="Wang H."/>
        </authorList>
    </citation>
    <scope>NUCLEOTIDE SEQUENCE [LARGE SCALE GENOMIC DNA]</scope>
    <source>
        <strain evidence="1">B2</strain>
    </source>
</reference>
<dbReference type="InterPro" id="IPR013783">
    <property type="entry name" value="Ig-like_fold"/>
</dbReference>
<dbReference type="KEGG" id="mass:CR152_26425"/>
<evidence type="ECO:0000313" key="2">
    <source>
        <dbReference type="Proteomes" id="UP000229897"/>
    </source>
</evidence>
<sequence length="281" mass="29685">MHSTFSFTRTVRLLTAAILMAALPLQALAGLMLNPTRVVFTKNQRAAQVELINSDSTPATYRISLVNRRMTENGEFTGADTAGPDDRFADTMLSFSPRQVTLLPSTAQVVRVMLRKPATLAAGEYRSHLHFEKLADTGAASSVETQAASAQQIGVVLNTLIGASIPVIVRHQTEGASVTLSALDVQRGAKGAQLSFQIGRSGDSSVYGDVSATFVPQGGSEQVLAKAAGVAIYTPNPMRKASLNLTMPPGVTLARGTLHLRFRERAEAGGAVLAEATLALP</sequence>
<proteinExistence type="predicted"/>
<protein>
    <submittedName>
        <fullName evidence="1">Uncharacterized protein</fullName>
    </submittedName>
</protein>
<keyword evidence="2" id="KW-1185">Reference proteome</keyword>
<dbReference type="OrthoDB" id="6658153at2"/>
<dbReference type="RefSeq" id="WP_099880011.1">
    <property type="nucleotide sequence ID" value="NZ_CP024608.1"/>
</dbReference>
<organism evidence="1 2">
    <name type="scientific">Massilia violaceinigra</name>
    <dbReference type="NCBI Taxonomy" id="2045208"/>
    <lineage>
        <taxon>Bacteria</taxon>
        <taxon>Pseudomonadati</taxon>
        <taxon>Pseudomonadota</taxon>
        <taxon>Betaproteobacteria</taxon>
        <taxon>Burkholderiales</taxon>
        <taxon>Oxalobacteraceae</taxon>
        <taxon>Telluria group</taxon>
        <taxon>Massilia</taxon>
    </lineage>
</organism>
<accession>A0A2D2DRN9</accession>
<dbReference type="EMBL" id="CP024608">
    <property type="protein sequence ID" value="ATQ77645.1"/>
    <property type="molecule type" value="Genomic_DNA"/>
</dbReference>
<evidence type="ECO:0000313" key="1">
    <source>
        <dbReference type="EMBL" id="ATQ77645.1"/>
    </source>
</evidence>
<dbReference type="InterPro" id="IPR008962">
    <property type="entry name" value="PapD-like_sf"/>
</dbReference>
<dbReference type="Proteomes" id="UP000229897">
    <property type="component" value="Chromosome"/>
</dbReference>